<evidence type="ECO:0000313" key="10">
    <source>
        <dbReference type="Proteomes" id="UP000246702"/>
    </source>
</evidence>
<feature type="transmembrane region" description="Helical" evidence="7">
    <location>
        <begin position="104"/>
        <end position="129"/>
    </location>
</feature>
<dbReference type="Proteomes" id="UP000246702">
    <property type="component" value="Unassembled WGS sequence"/>
</dbReference>
<name>A0A317WXX9_9EURO</name>
<reference evidence="9 10" key="1">
    <citation type="submission" date="2016-12" db="EMBL/GenBank/DDBJ databases">
        <title>The genomes of Aspergillus section Nigri reveals drivers in fungal speciation.</title>
        <authorList>
            <consortium name="DOE Joint Genome Institute"/>
            <person name="Vesth T.C."/>
            <person name="Nybo J."/>
            <person name="Theobald S."/>
            <person name="Brandl J."/>
            <person name="Frisvad J.C."/>
            <person name="Nielsen K.F."/>
            <person name="Lyhne E.K."/>
            <person name="Kogle M.E."/>
            <person name="Kuo A."/>
            <person name="Riley R."/>
            <person name="Clum A."/>
            <person name="Nolan M."/>
            <person name="Lipzen A."/>
            <person name="Salamov A."/>
            <person name="Henrissat B."/>
            <person name="Wiebenga A."/>
            <person name="De Vries R.P."/>
            <person name="Grigoriev I.V."/>
            <person name="Mortensen U.H."/>
            <person name="Andersen M.R."/>
            <person name="Baker S.E."/>
        </authorList>
    </citation>
    <scope>NUCLEOTIDE SEQUENCE [LARGE SCALE GENOMIC DNA]</scope>
    <source>
        <strain evidence="9 10">CBS 115572</strain>
    </source>
</reference>
<evidence type="ECO:0000256" key="4">
    <source>
        <dbReference type="ARBA" id="ARBA00023136"/>
    </source>
</evidence>
<evidence type="ECO:0000313" key="9">
    <source>
        <dbReference type="EMBL" id="PWY89648.1"/>
    </source>
</evidence>
<feature type="transmembrane region" description="Helical" evidence="7">
    <location>
        <begin position="62"/>
        <end position="84"/>
    </location>
</feature>
<feature type="transmembrane region" description="Helical" evidence="7">
    <location>
        <begin position="184"/>
        <end position="209"/>
    </location>
</feature>
<dbReference type="InterPro" id="IPR052337">
    <property type="entry name" value="SAT4-like"/>
</dbReference>
<feature type="transmembrane region" description="Helical" evidence="7">
    <location>
        <begin position="221"/>
        <end position="247"/>
    </location>
</feature>
<dbReference type="GeneID" id="37118342"/>
<evidence type="ECO:0000256" key="6">
    <source>
        <dbReference type="SAM" id="MobiDB-lite"/>
    </source>
</evidence>
<comment type="caution">
    <text evidence="9">The sequence shown here is derived from an EMBL/GenBank/DDBJ whole genome shotgun (WGS) entry which is preliminary data.</text>
</comment>
<evidence type="ECO:0000256" key="5">
    <source>
        <dbReference type="ARBA" id="ARBA00038359"/>
    </source>
</evidence>
<feature type="region of interest" description="Disordered" evidence="6">
    <location>
        <begin position="298"/>
        <end position="341"/>
    </location>
</feature>
<organism evidence="9 10">
    <name type="scientific">Aspergillus sclerotioniger CBS 115572</name>
    <dbReference type="NCBI Taxonomy" id="1450535"/>
    <lineage>
        <taxon>Eukaryota</taxon>
        <taxon>Fungi</taxon>
        <taxon>Dikarya</taxon>
        <taxon>Ascomycota</taxon>
        <taxon>Pezizomycotina</taxon>
        <taxon>Eurotiomycetes</taxon>
        <taxon>Eurotiomycetidae</taxon>
        <taxon>Eurotiales</taxon>
        <taxon>Aspergillaceae</taxon>
        <taxon>Aspergillus</taxon>
        <taxon>Aspergillus subgen. Circumdati</taxon>
    </lineage>
</organism>
<dbReference type="Pfam" id="PF20684">
    <property type="entry name" value="Fung_rhodopsin"/>
    <property type="match status" value="1"/>
</dbReference>
<feature type="transmembrane region" description="Helical" evidence="7">
    <location>
        <begin position="141"/>
        <end position="164"/>
    </location>
</feature>
<evidence type="ECO:0000259" key="8">
    <source>
        <dbReference type="Pfam" id="PF20684"/>
    </source>
</evidence>
<comment type="subcellular location">
    <subcellularLocation>
        <location evidence="1">Membrane</location>
        <topology evidence="1">Multi-pass membrane protein</topology>
    </subcellularLocation>
</comment>
<evidence type="ECO:0000256" key="1">
    <source>
        <dbReference type="ARBA" id="ARBA00004141"/>
    </source>
</evidence>
<evidence type="ECO:0000256" key="3">
    <source>
        <dbReference type="ARBA" id="ARBA00022989"/>
    </source>
</evidence>
<feature type="transmembrane region" description="Helical" evidence="7">
    <location>
        <begin position="29"/>
        <end position="50"/>
    </location>
</feature>
<evidence type="ECO:0000256" key="7">
    <source>
        <dbReference type="SAM" id="Phobius"/>
    </source>
</evidence>
<keyword evidence="4 7" id="KW-0472">Membrane</keyword>
<accession>A0A317WXX9</accession>
<dbReference type="InterPro" id="IPR049326">
    <property type="entry name" value="Rhodopsin_dom_fungi"/>
</dbReference>
<sequence>MNDTIIPAMAPPSGLVSNFVDPPDCGTKFIVVNCVFLPVAVVALGVRMWTRLFVVRSVAWDDYLMVLAVVYSVGGAFGVTLDMLKYGLGKHMWDVPLHQVTPPFLKYNVVAAIVYCAGTGFTKVSVLIFYLRIFPSRGFHLAVWTIVFIAVGYNVASVLANVFSCTPVAGAWDLSIKSTCMNRPVFYFANAGLGIFTDFATVLVPIPWLRRLQMPLRQKIAIGFMLAMGCFVGIVSCIRLASLYVLLKSTDLTWATTNALLWCTVELNLGITGGCITAMRPFVRRYFPRLLGLSSNGYGQSSSRKYGHPLNSIPRDQPDFGNRSQYSTRLKGGTGGSAEHILPARKDDDGIIRTVEFNVDTRGGRESMA</sequence>
<keyword evidence="10" id="KW-1185">Reference proteome</keyword>
<dbReference type="PANTHER" id="PTHR33048:SF47">
    <property type="entry name" value="INTEGRAL MEMBRANE PROTEIN-RELATED"/>
    <property type="match status" value="1"/>
</dbReference>
<keyword evidence="3 7" id="KW-1133">Transmembrane helix</keyword>
<comment type="similarity">
    <text evidence="5">Belongs to the SAT4 family.</text>
</comment>
<protein>
    <recommendedName>
        <fullName evidence="8">Rhodopsin domain-containing protein</fullName>
    </recommendedName>
</protein>
<dbReference type="STRING" id="1450535.A0A317WXX9"/>
<dbReference type="EMBL" id="MSFK01000011">
    <property type="protein sequence ID" value="PWY89648.1"/>
    <property type="molecule type" value="Genomic_DNA"/>
</dbReference>
<keyword evidence="2 7" id="KW-0812">Transmembrane</keyword>
<dbReference type="RefSeq" id="XP_025468559.1">
    <property type="nucleotide sequence ID" value="XM_025616199.1"/>
</dbReference>
<dbReference type="AlphaFoldDB" id="A0A317WXX9"/>
<evidence type="ECO:0000256" key="2">
    <source>
        <dbReference type="ARBA" id="ARBA00022692"/>
    </source>
</evidence>
<dbReference type="OrthoDB" id="444631at2759"/>
<feature type="domain" description="Rhodopsin" evidence="8">
    <location>
        <begin position="46"/>
        <end position="285"/>
    </location>
</feature>
<dbReference type="GO" id="GO:0016020">
    <property type="term" value="C:membrane"/>
    <property type="evidence" value="ECO:0007669"/>
    <property type="project" value="UniProtKB-SubCell"/>
</dbReference>
<dbReference type="PANTHER" id="PTHR33048">
    <property type="entry name" value="PTH11-LIKE INTEGRAL MEMBRANE PROTEIN (AFU_ORTHOLOGUE AFUA_5G11245)"/>
    <property type="match status" value="1"/>
</dbReference>
<gene>
    <name evidence="9" type="ORF">BO94DRAFT_594450</name>
</gene>
<proteinExistence type="inferred from homology"/>